<evidence type="ECO:0000313" key="5">
    <source>
        <dbReference type="Proteomes" id="UP000092993"/>
    </source>
</evidence>
<organism evidence="4 5">
    <name type="scientific">Grifola frondosa</name>
    <name type="common">Maitake</name>
    <name type="synonym">Polyporus frondosus</name>
    <dbReference type="NCBI Taxonomy" id="5627"/>
    <lineage>
        <taxon>Eukaryota</taxon>
        <taxon>Fungi</taxon>
        <taxon>Dikarya</taxon>
        <taxon>Basidiomycota</taxon>
        <taxon>Agaricomycotina</taxon>
        <taxon>Agaricomycetes</taxon>
        <taxon>Polyporales</taxon>
        <taxon>Grifolaceae</taxon>
        <taxon>Grifola</taxon>
    </lineage>
</organism>
<dbReference type="Proteomes" id="UP000092993">
    <property type="component" value="Unassembled WGS sequence"/>
</dbReference>
<evidence type="ECO:0000259" key="3">
    <source>
        <dbReference type="Pfam" id="PF13383"/>
    </source>
</evidence>
<dbReference type="InterPro" id="IPR025714">
    <property type="entry name" value="Methyltranfer_dom"/>
</dbReference>
<feature type="region of interest" description="Disordered" evidence="1">
    <location>
        <begin position="639"/>
        <end position="658"/>
    </location>
</feature>
<dbReference type="STRING" id="5627.A0A1C7M954"/>
<dbReference type="InterPro" id="IPR026913">
    <property type="entry name" value="METTL24"/>
</dbReference>
<dbReference type="OrthoDB" id="10006218at2759"/>
<dbReference type="AlphaFoldDB" id="A0A1C7M954"/>
<comment type="caution">
    <text evidence="4">The sequence shown here is derived from an EMBL/GenBank/DDBJ whole genome shotgun (WGS) entry which is preliminary data.</text>
</comment>
<feature type="domain" description="Methyltransferase" evidence="3">
    <location>
        <begin position="122"/>
        <end position="286"/>
    </location>
</feature>
<dbReference type="PANTHER" id="PTHR32026">
    <property type="entry name" value="METHYLTRANSFERASE-LIKE PROTEIN 24"/>
    <property type="match status" value="1"/>
</dbReference>
<accession>A0A1C7M954</accession>
<keyword evidence="2" id="KW-0472">Membrane</keyword>
<sequence>MGSVIQRHPRSFIVLAILAAGTLFLLLDHRPYYYHGRFPDMPHDPTLAGRVEHSEEIYQNMLMNRQEFIKKMGPKPEDLALFPQMRGHGRLTLLGTSSRLPSTAHMRWSEWARLEMVASGCCGLSRVETKRDCVVYSVGINYESSFEAEILTRTRDCEIWGYDFSVTAFGPEISKGEVHRTHFFPYFLAGTDSHGEDDTPKRYTLESLMRMNGHTHIDILKVDIESWEFETLSALIQPYITSGRPLPFAQLQLEIHLYGKTFASLLEWWEMLEKAGLRPFMTEPNLVYLNYNRKAGPELAEYSFLNIKSKNIFLADPESTHPRYSIALALICGVAFFILCFPDSAAHLHQYKDFTLRDPSLKNRVKRAEQKYQKVLQDRHVFIEKMGPKPQDLVLFPPDREPWPPYTAWDFFPAAFNCPHEMERIGAFGDGGKWVCGLSRLENMPDCVIYSVGGDPRTHSALRGVGYDYSVNSFGPEITKSQLLRAHFHPFFLAGTDAHGENDEPKRYTLESLMRMNGHNHIDILKVDIESWDLRPCPRLFGHTPLPFAQLQLEIHLYEKTFPDLLKWWEMLEEAGLRPFMTEVRTPVPAVTGRYLPPFFLTAELGIANYNRFKKGTPDLAEYSFLNIKGNNIFIGNPVPPRGSSSGANRTDVAFRGK</sequence>
<keyword evidence="2" id="KW-0812">Transmembrane</keyword>
<feature type="transmembrane region" description="Helical" evidence="2">
    <location>
        <begin position="12"/>
        <end position="33"/>
    </location>
</feature>
<gene>
    <name evidence="4" type="ORF">A0H81_06660</name>
</gene>
<keyword evidence="2" id="KW-1133">Transmembrane helix</keyword>
<reference evidence="4 5" key="1">
    <citation type="submission" date="2016-03" db="EMBL/GenBank/DDBJ databases">
        <title>Whole genome sequencing of Grifola frondosa 9006-11.</title>
        <authorList>
            <person name="Min B."/>
            <person name="Park H."/>
            <person name="Kim J.-G."/>
            <person name="Cho H."/>
            <person name="Oh Y.-L."/>
            <person name="Kong W.-S."/>
            <person name="Choi I.-G."/>
        </authorList>
    </citation>
    <scope>NUCLEOTIDE SEQUENCE [LARGE SCALE GENOMIC DNA]</scope>
    <source>
        <strain evidence="4 5">9006-11</strain>
    </source>
</reference>
<proteinExistence type="predicted"/>
<keyword evidence="5" id="KW-1185">Reference proteome</keyword>
<dbReference type="PANTHER" id="PTHR32026:SF10">
    <property type="entry name" value="METHYLTRANSFERASE-LIKE PROTEIN 24-RELATED"/>
    <property type="match status" value="1"/>
</dbReference>
<evidence type="ECO:0000313" key="4">
    <source>
        <dbReference type="EMBL" id="OBZ73450.1"/>
    </source>
</evidence>
<feature type="domain" description="Methyltransferase" evidence="3">
    <location>
        <begin position="414"/>
        <end position="532"/>
    </location>
</feature>
<evidence type="ECO:0000256" key="1">
    <source>
        <dbReference type="SAM" id="MobiDB-lite"/>
    </source>
</evidence>
<protein>
    <recommendedName>
        <fullName evidence="3">Methyltransferase domain-containing protein</fullName>
    </recommendedName>
</protein>
<evidence type="ECO:0000256" key="2">
    <source>
        <dbReference type="SAM" id="Phobius"/>
    </source>
</evidence>
<dbReference type="Pfam" id="PF13383">
    <property type="entry name" value="Methyltransf_22"/>
    <property type="match status" value="2"/>
</dbReference>
<name>A0A1C7M954_GRIFR</name>
<dbReference type="EMBL" id="LUGG01000007">
    <property type="protein sequence ID" value="OBZ73450.1"/>
    <property type="molecule type" value="Genomic_DNA"/>
</dbReference>